<name>A0A9W4SEW0_9GLOM</name>
<dbReference type="SUPFAM" id="SSF101904">
    <property type="entry name" value="GyrA/ParC C-terminal domain-like"/>
    <property type="match status" value="1"/>
</dbReference>
<dbReference type="Pfam" id="PF00986">
    <property type="entry name" value="DNA_gyraseB_C"/>
    <property type="match status" value="1"/>
</dbReference>
<dbReference type="Gene3D" id="3.90.199.10">
    <property type="entry name" value="Topoisomerase II, domain 5"/>
    <property type="match status" value="2"/>
</dbReference>
<dbReference type="PANTHER" id="PTHR43493">
    <property type="entry name" value="DNA GYRASE/TOPOISOMERASE SUBUNIT A"/>
    <property type="match status" value="1"/>
</dbReference>
<dbReference type="Gene3D" id="3.40.50.670">
    <property type="match status" value="2"/>
</dbReference>
<proteinExistence type="inferred from homology"/>
<dbReference type="AlphaFoldDB" id="A0A9W4SEW0"/>
<reference evidence="8" key="1">
    <citation type="submission" date="2022-08" db="EMBL/GenBank/DDBJ databases">
        <authorList>
            <person name="Kallberg Y."/>
            <person name="Tangrot J."/>
            <person name="Rosling A."/>
        </authorList>
    </citation>
    <scope>NUCLEOTIDE SEQUENCE</scope>
    <source>
        <strain evidence="8">Wild A</strain>
    </source>
</reference>
<dbReference type="GO" id="GO:0005524">
    <property type="term" value="F:ATP binding"/>
    <property type="evidence" value="ECO:0007669"/>
    <property type="project" value="InterPro"/>
</dbReference>
<dbReference type="OrthoDB" id="276498at2759"/>
<dbReference type="InterPro" id="IPR013760">
    <property type="entry name" value="Topo_IIA-like_dom_sf"/>
</dbReference>
<dbReference type="InterPro" id="IPR002288">
    <property type="entry name" value="DNA_gyrase_B_C"/>
</dbReference>
<dbReference type="PANTHER" id="PTHR43493:SF5">
    <property type="entry name" value="DNA GYRASE SUBUNIT A, CHLOROPLASTIC_MITOCHONDRIAL"/>
    <property type="match status" value="1"/>
</dbReference>
<dbReference type="PROSITE" id="PS52040">
    <property type="entry name" value="TOPO_IIA"/>
    <property type="match status" value="1"/>
</dbReference>
<dbReference type="GO" id="GO:0009330">
    <property type="term" value="C:DNA topoisomerase type II (double strand cut, ATP-hydrolyzing) complex"/>
    <property type="evidence" value="ECO:0007669"/>
    <property type="project" value="TreeGrafter"/>
</dbReference>
<comment type="similarity">
    <text evidence="1">Belongs to the type II topoisomerase GyrA/ParC subunit family.</text>
</comment>
<dbReference type="Proteomes" id="UP001153678">
    <property type="component" value="Unassembled WGS sequence"/>
</dbReference>
<dbReference type="InterPro" id="IPR002205">
    <property type="entry name" value="Topo_IIA_dom_A"/>
</dbReference>
<dbReference type="InterPro" id="IPR050220">
    <property type="entry name" value="Type_II_DNA_Topoisomerases"/>
</dbReference>
<dbReference type="Gene3D" id="3.30.1360.40">
    <property type="match status" value="1"/>
</dbReference>
<dbReference type="Pfam" id="PF00521">
    <property type="entry name" value="DNA_topoisoIV"/>
    <property type="match status" value="2"/>
</dbReference>
<gene>
    <name evidence="8" type="ORF">FWILDA_LOCUS1633</name>
</gene>
<protein>
    <submittedName>
        <fullName evidence="8">18992_t:CDS:1</fullName>
    </submittedName>
</protein>
<feature type="domain" description="Topo IIA-type catalytic" evidence="7">
    <location>
        <begin position="1"/>
        <end position="634"/>
    </location>
</feature>
<dbReference type="SUPFAM" id="SSF56719">
    <property type="entry name" value="Type II DNA topoisomerase"/>
    <property type="match status" value="1"/>
</dbReference>
<evidence type="ECO:0000256" key="1">
    <source>
        <dbReference type="ARBA" id="ARBA00008263"/>
    </source>
</evidence>
<dbReference type="GO" id="GO:0006265">
    <property type="term" value="P:DNA topological change"/>
    <property type="evidence" value="ECO:0007669"/>
    <property type="project" value="UniProtKB-UniRule"/>
</dbReference>
<keyword evidence="2 5" id="KW-0799">Topoisomerase</keyword>
<keyword evidence="9" id="KW-1185">Reference proteome</keyword>
<sequence length="1084" mass="125237">MNALGFSATEAAQNYYNLFQNELDHDVIQKELEIPEEFIYQDENGQSQIIPAHTSLTREQVEIIVEKSREKLLKKIRYGKVMLMADADADGEHIECLGFNFFIRYFRYLIEDEKYRQENKKVSGNLQRFKGLGEMQAKQLRDLVMVAENRSLNELTYPDPLAIRKTFQDLMGPKSEPRKKLLESGEYKHAELKPIDGKVDIKQALLVKFSDYGYEVVEERALTQLQDGLKPVQRYILYVLYLLGYLPNKPHKKVPSVIGDIIKYHPHGDQSSIDGDSAAAFRYTEARLTRFEPEVLPPHLNLLLNGSSGIAVGMSANLPPHNLGEVVDLTIDLLNNPQLNTEELIIRKGKTTQCSACQSPKINLNYFGPDFPTGGQVLERERFLEIYEKGECAKGKGTIYIRAKAEIISSKQEKDKKDLIRIIELPFKVNKSKVVANISQIIKDKKIPGLRSVDDYSNFEDPVNIHCYFDPNYDGEVILNQLYKRTKLQNTFSVQMRALIGDQPKVFSLKEILQAFIDKKLETVKKKSQFIYHKTQKELVNLKIRLFNIKNYAGVVQVVNDSSSKEESKKKLLDKFREEIKDLRDETVDLFLADLIIKAEKAIGEIESQSRRRTEAAKREKYRELVSLMKQIDLYKNDKSYQNKGSEINEIKERINSPEIGKRKSDKEFSDTITLLESYLNPEQKVAESILGNPPPSFFSFFLEQKKKLQNDIEVLGEKLTQQRLLITDQEQRKQQLINELIELKKDYADDHRRTIISAQSHSIAERQLIPHEERIILLSRSENKKENKINNYLTVHHLSALEPTNIPSQGKGLKTRGDNWAYGKLYNLTFYEFAALNKTTNLNEEYFVRSRKGVLKPTLQSTEFFTAALSVQEEFTERFLLIITQKGKIKLLAREKLQNISKSGKKLINLYQKTIEKCSLHQTQLTKHKSVSHTCGIGCPQLRELQKQIRECNEEVEIILKRKSKDGQVKNLKIPIYRQMRRKNEEGKPIYCSTHQTELKEHKASHTCGITCAGIRELQKQIRECNNCQNPHLFTKQIRKQIKCEQVVDLLVIKAEENKENLMLFLIKKDNTCEKRLLSAAKT</sequence>
<organism evidence="8 9">
    <name type="scientific">Funneliformis geosporum</name>
    <dbReference type="NCBI Taxonomy" id="1117311"/>
    <lineage>
        <taxon>Eukaryota</taxon>
        <taxon>Fungi</taxon>
        <taxon>Fungi incertae sedis</taxon>
        <taxon>Mucoromycota</taxon>
        <taxon>Glomeromycotina</taxon>
        <taxon>Glomeromycetes</taxon>
        <taxon>Glomerales</taxon>
        <taxon>Glomeraceae</taxon>
        <taxon>Funneliformis</taxon>
    </lineage>
</organism>
<accession>A0A9W4SEW0</accession>
<feature type="coiled-coil region" evidence="6">
    <location>
        <begin position="720"/>
        <end position="747"/>
    </location>
</feature>
<feature type="active site" description="O-(5'-phospho-DNA)-tyrosine intermediate" evidence="5">
    <location>
        <position position="16"/>
    </location>
</feature>
<dbReference type="GO" id="GO:0005737">
    <property type="term" value="C:cytoplasm"/>
    <property type="evidence" value="ECO:0007669"/>
    <property type="project" value="TreeGrafter"/>
</dbReference>
<keyword evidence="3 5" id="KW-0238">DNA-binding</keyword>
<dbReference type="GO" id="GO:0003918">
    <property type="term" value="F:DNA topoisomerase type II (double strand cut, ATP-hydrolyzing) activity"/>
    <property type="evidence" value="ECO:0007669"/>
    <property type="project" value="UniProtKB-EC"/>
</dbReference>
<dbReference type="InterPro" id="IPR013759">
    <property type="entry name" value="Topo_IIA_B_C"/>
</dbReference>
<evidence type="ECO:0000256" key="4">
    <source>
        <dbReference type="ARBA" id="ARBA00023235"/>
    </source>
</evidence>
<dbReference type="InterPro" id="IPR013758">
    <property type="entry name" value="Topo_IIA_A/C_ab"/>
</dbReference>
<dbReference type="GO" id="GO:0003677">
    <property type="term" value="F:DNA binding"/>
    <property type="evidence" value="ECO:0007669"/>
    <property type="project" value="UniProtKB-UniRule"/>
</dbReference>
<dbReference type="EMBL" id="CAMKVN010000165">
    <property type="protein sequence ID" value="CAI2164570.1"/>
    <property type="molecule type" value="Genomic_DNA"/>
</dbReference>
<dbReference type="Gene3D" id="2.120.10.90">
    <property type="entry name" value="DNA gyrase/topoisomerase IV, subunit A, C-terminal"/>
    <property type="match status" value="1"/>
</dbReference>
<comment type="caution">
    <text evidence="8">The sequence shown here is derived from an EMBL/GenBank/DDBJ whole genome shotgun (WGS) entry which is preliminary data.</text>
</comment>
<evidence type="ECO:0000256" key="6">
    <source>
        <dbReference type="SAM" id="Coils"/>
    </source>
</evidence>
<dbReference type="InterPro" id="IPR035516">
    <property type="entry name" value="Gyrase/topoIV_suA_C"/>
</dbReference>
<keyword evidence="6" id="KW-0175">Coiled coil</keyword>
<evidence type="ECO:0000256" key="3">
    <source>
        <dbReference type="ARBA" id="ARBA00023125"/>
    </source>
</evidence>
<evidence type="ECO:0000313" key="8">
    <source>
        <dbReference type="EMBL" id="CAI2164570.1"/>
    </source>
</evidence>
<keyword evidence="4 5" id="KW-0413">Isomerase</keyword>
<comment type="catalytic activity">
    <reaction evidence="5">
        <text>ATP-dependent breakage, passage and rejoining of double-stranded DNA.</text>
        <dbReference type="EC" id="5.6.2.2"/>
    </reaction>
</comment>
<evidence type="ECO:0000313" key="9">
    <source>
        <dbReference type="Proteomes" id="UP001153678"/>
    </source>
</evidence>
<evidence type="ECO:0000256" key="2">
    <source>
        <dbReference type="ARBA" id="ARBA00023029"/>
    </source>
</evidence>
<dbReference type="SMART" id="SM00434">
    <property type="entry name" value="TOP4c"/>
    <property type="match status" value="1"/>
</dbReference>
<evidence type="ECO:0000259" key="7">
    <source>
        <dbReference type="PROSITE" id="PS52040"/>
    </source>
</evidence>
<evidence type="ECO:0000256" key="5">
    <source>
        <dbReference type="PROSITE-ProRule" id="PRU01384"/>
    </source>
</evidence>
<dbReference type="PRINTS" id="PR00418">
    <property type="entry name" value="TPI2FAMILY"/>
</dbReference>